<reference evidence="1 2" key="1">
    <citation type="submission" date="2015-07" db="EMBL/GenBank/DDBJ databases">
        <title>The genome of Melipona quadrifasciata.</title>
        <authorList>
            <person name="Pan H."/>
            <person name="Kapheim K."/>
        </authorList>
    </citation>
    <scope>NUCLEOTIDE SEQUENCE [LARGE SCALE GENOMIC DNA]</scope>
    <source>
        <strain evidence="1">0111107301</strain>
        <tissue evidence="1">Whole body</tissue>
    </source>
</reference>
<protein>
    <submittedName>
        <fullName evidence="1">Uncharacterized protein</fullName>
    </submittedName>
</protein>
<proteinExistence type="predicted"/>
<dbReference type="Proteomes" id="UP000053105">
    <property type="component" value="Unassembled WGS sequence"/>
</dbReference>
<gene>
    <name evidence="1" type="ORF">WN51_12555</name>
</gene>
<evidence type="ECO:0000313" key="2">
    <source>
        <dbReference type="Proteomes" id="UP000053105"/>
    </source>
</evidence>
<dbReference type="AlphaFoldDB" id="A0A0M9A2C3"/>
<evidence type="ECO:0000313" key="1">
    <source>
        <dbReference type="EMBL" id="KOX75767.1"/>
    </source>
</evidence>
<dbReference type="EMBL" id="KQ435758">
    <property type="protein sequence ID" value="KOX75767.1"/>
    <property type="molecule type" value="Genomic_DNA"/>
</dbReference>
<organism evidence="1 2">
    <name type="scientific">Melipona quadrifasciata</name>
    <dbReference type="NCBI Taxonomy" id="166423"/>
    <lineage>
        <taxon>Eukaryota</taxon>
        <taxon>Metazoa</taxon>
        <taxon>Ecdysozoa</taxon>
        <taxon>Arthropoda</taxon>
        <taxon>Hexapoda</taxon>
        <taxon>Insecta</taxon>
        <taxon>Pterygota</taxon>
        <taxon>Neoptera</taxon>
        <taxon>Endopterygota</taxon>
        <taxon>Hymenoptera</taxon>
        <taxon>Apocrita</taxon>
        <taxon>Aculeata</taxon>
        <taxon>Apoidea</taxon>
        <taxon>Anthophila</taxon>
        <taxon>Apidae</taxon>
        <taxon>Melipona</taxon>
    </lineage>
</organism>
<accession>A0A0M9A2C3</accession>
<sequence length="113" mass="13048">MFRVRIIELANVQNARQAQSSSEATFDREFFKFASLFATSRERNKRERERERERLELGLSRSSSSLGCLGTADRRSVSQSQQAALFTETLGHSKSECRASPQLRNCRLHRPRK</sequence>
<keyword evidence="2" id="KW-1185">Reference proteome</keyword>
<name>A0A0M9A2C3_9HYME</name>